<dbReference type="RefSeq" id="WP_271432255.1">
    <property type="nucleotide sequence ID" value="NZ_JAQIOY010000003.1"/>
</dbReference>
<evidence type="ECO:0000256" key="1">
    <source>
        <dbReference type="ARBA" id="ARBA00023015"/>
    </source>
</evidence>
<dbReference type="InterPro" id="IPR009057">
    <property type="entry name" value="Homeodomain-like_sf"/>
</dbReference>
<reference evidence="5 6" key="1">
    <citation type="submission" date="2023-01" db="EMBL/GenBank/DDBJ databases">
        <title>Thalassococcus onchidii sp. nov., isolated from a marine invertebrate from the South China Sea.</title>
        <authorList>
            <person name="Xu S."/>
            <person name="Liu Z."/>
            <person name="Xu Y."/>
        </authorList>
    </citation>
    <scope>NUCLEOTIDE SEQUENCE [LARGE SCALE GENOMIC DNA]</scope>
    <source>
        <strain evidence="5 6">KCTC 32084</strain>
    </source>
</reference>
<evidence type="ECO:0000259" key="4">
    <source>
        <dbReference type="PROSITE" id="PS01124"/>
    </source>
</evidence>
<dbReference type="SUPFAM" id="SSF52317">
    <property type="entry name" value="Class I glutamine amidotransferase-like"/>
    <property type="match status" value="1"/>
</dbReference>
<proteinExistence type="predicted"/>
<dbReference type="InterPro" id="IPR002818">
    <property type="entry name" value="DJ-1/PfpI"/>
</dbReference>
<protein>
    <submittedName>
        <fullName evidence="5">Helix-turn-helix domain-containing protein</fullName>
    </submittedName>
</protein>
<feature type="domain" description="HTH araC/xylS-type" evidence="4">
    <location>
        <begin position="218"/>
        <end position="316"/>
    </location>
</feature>
<comment type="caution">
    <text evidence="5">The sequence shown here is derived from an EMBL/GenBank/DDBJ whole genome shotgun (WGS) entry which is preliminary data.</text>
</comment>
<evidence type="ECO:0000256" key="3">
    <source>
        <dbReference type="ARBA" id="ARBA00023163"/>
    </source>
</evidence>
<dbReference type="Gene3D" id="1.10.10.60">
    <property type="entry name" value="Homeodomain-like"/>
    <property type="match status" value="2"/>
</dbReference>
<dbReference type="PANTHER" id="PTHR46796">
    <property type="entry name" value="HTH-TYPE TRANSCRIPTIONAL ACTIVATOR RHAS-RELATED"/>
    <property type="match status" value="1"/>
</dbReference>
<evidence type="ECO:0000256" key="2">
    <source>
        <dbReference type="ARBA" id="ARBA00023125"/>
    </source>
</evidence>
<dbReference type="Pfam" id="PF01965">
    <property type="entry name" value="DJ-1_PfpI"/>
    <property type="match status" value="1"/>
</dbReference>
<dbReference type="Pfam" id="PF12833">
    <property type="entry name" value="HTH_18"/>
    <property type="match status" value="1"/>
</dbReference>
<name>A0ABT4XSH0_9RHOB</name>
<dbReference type="Proteomes" id="UP001210720">
    <property type="component" value="Unassembled WGS sequence"/>
</dbReference>
<dbReference type="SMART" id="SM00342">
    <property type="entry name" value="HTH_ARAC"/>
    <property type="match status" value="1"/>
</dbReference>
<dbReference type="InterPro" id="IPR029062">
    <property type="entry name" value="Class_I_gatase-like"/>
</dbReference>
<dbReference type="InterPro" id="IPR018060">
    <property type="entry name" value="HTH_AraC"/>
</dbReference>
<organism evidence="5 6">
    <name type="scientific">Thalassococcus lentus</name>
    <dbReference type="NCBI Taxonomy" id="1210524"/>
    <lineage>
        <taxon>Bacteria</taxon>
        <taxon>Pseudomonadati</taxon>
        <taxon>Pseudomonadota</taxon>
        <taxon>Alphaproteobacteria</taxon>
        <taxon>Rhodobacterales</taxon>
        <taxon>Roseobacteraceae</taxon>
        <taxon>Thalassococcus</taxon>
    </lineage>
</organism>
<dbReference type="InterPro" id="IPR050204">
    <property type="entry name" value="AraC_XylS_family_regulators"/>
</dbReference>
<evidence type="ECO:0000313" key="5">
    <source>
        <dbReference type="EMBL" id="MDA7424891.1"/>
    </source>
</evidence>
<keyword evidence="2" id="KW-0238">DNA-binding</keyword>
<keyword evidence="1" id="KW-0805">Transcription regulation</keyword>
<gene>
    <name evidence="5" type="ORF">PFY00_09150</name>
</gene>
<dbReference type="Gene3D" id="3.40.50.880">
    <property type="match status" value="1"/>
</dbReference>
<dbReference type="InterPro" id="IPR018062">
    <property type="entry name" value="HTH_AraC-typ_CS"/>
</dbReference>
<dbReference type="SUPFAM" id="SSF46689">
    <property type="entry name" value="Homeodomain-like"/>
    <property type="match status" value="2"/>
</dbReference>
<dbReference type="PROSITE" id="PS01124">
    <property type="entry name" value="HTH_ARAC_FAMILY_2"/>
    <property type="match status" value="1"/>
</dbReference>
<keyword evidence="3" id="KW-0804">Transcription</keyword>
<sequence length="331" mass="36008">MQRPFSTGFMIFPGFPMACLTSMIEPLRAANEISDTKAFEWVLISETLDRVDASALVAFEPGKTLDQIRDLDLLILLSGPNAQFKSDSSAAKLRSLQRHGTAVGAVSGGVFPLVRAELAKGKPLAVHWCYKAAFDTDFPEQNSSDQVIEISESLLTAAGAAAAFDLSLHIIKQKLGNGIATEVACWFQHPVIRNTGVSQAVPSLSTGDTGDALSPLISRAVRILTENLSEPVGIGELADQLGITARHLERSFKQSTGLSPTHYYRKLRMDAARQMVRYTNERLGEIAAAVGYGSLQTFSKHYQSAFDVTPKQDRNRINLFRVKGNLSVPSV</sequence>
<dbReference type="CDD" id="cd03136">
    <property type="entry name" value="GATase1_AraC_ArgR_like"/>
    <property type="match status" value="1"/>
</dbReference>
<dbReference type="PROSITE" id="PS00041">
    <property type="entry name" value="HTH_ARAC_FAMILY_1"/>
    <property type="match status" value="1"/>
</dbReference>
<dbReference type="EMBL" id="JAQIOY010000003">
    <property type="protein sequence ID" value="MDA7424891.1"/>
    <property type="molecule type" value="Genomic_DNA"/>
</dbReference>
<evidence type="ECO:0000313" key="6">
    <source>
        <dbReference type="Proteomes" id="UP001210720"/>
    </source>
</evidence>
<keyword evidence="6" id="KW-1185">Reference proteome</keyword>
<accession>A0ABT4XSH0</accession>